<comment type="caution">
    <text evidence="1">The sequence shown here is derived from an EMBL/GenBank/DDBJ whole genome shotgun (WGS) entry which is preliminary data.</text>
</comment>
<name>A0A0F4VK97_9HYPH</name>
<sequence>MIVAETFSKPGLSMLPQVQYAAAAFRRLQDEAILEGMLGKSHIFDSCFSPDNIISSVPKNDFYSTFITQIITGRNVFKDRFIDVDLEEIYVLIPFELWLSLFSPENATLKDYVNHESFGPV</sequence>
<evidence type="ECO:0000313" key="2">
    <source>
        <dbReference type="Proteomes" id="UP000033731"/>
    </source>
</evidence>
<organism evidence="1 2">
    <name type="scientific">Candidatus Liberibacter solanacearum</name>
    <dbReference type="NCBI Taxonomy" id="556287"/>
    <lineage>
        <taxon>Bacteria</taxon>
        <taxon>Pseudomonadati</taxon>
        <taxon>Pseudomonadota</taxon>
        <taxon>Alphaproteobacteria</taxon>
        <taxon>Hyphomicrobiales</taxon>
        <taxon>Rhizobiaceae</taxon>
        <taxon>Liberibacter</taxon>
    </lineage>
</organism>
<keyword evidence="2" id="KW-1185">Reference proteome</keyword>
<dbReference type="AlphaFoldDB" id="A0A0F4VK97"/>
<dbReference type="EMBL" id="JMTK01000002">
    <property type="protein sequence ID" value="KJZ81809.1"/>
    <property type="molecule type" value="Genomic_DNA"/>
</dbReference>
<evidence type="ECO:0000313" key="1">
    <source>
        <dbReference type="EMBL" id="KJZ81809.1"/>
    </source>
</evidence>
<reference evidence="1 2" key="1">
    <citation type="journal article" date="2015" name="Phytopathology">
        <title>Genomes of Candidatus Liberibacter solanacearum haplotype A from New Zealand and the USA suggest significant genome plasticity in the species.</title>
        <authorList>
            <person name="Thompson S.M."/>
            <person name="Johnson C.P."/>
            <person name="Lu A.Y."/>
            <person name="Frampton R.A."/>
            <person name="Sullivan K.L."/>
            <person name="Fiers M.W."/>
            <person name="Crowhurst R.N."/>
            <person name="Pitman A.R."/>
            <person name="Scott I."/>
            <person name="Gudmestad N.C."/>
            <person name="Smith G.R."/>
        </authorList>
    </citation>
    <scope>NUCLEOTIDE SEQUENCE [LARGE SCALE GENOMIC DNA]</scope>
    <source>
        <strain evidence="1 2">LsoNZ1</strain>
    </source>
</reference>
<protein>
    <submittedName>
        <fullName evidence="1">Uncharacterized protein</fullName>
    </submittedName>
</protein>
<gene>
    <name evidence="1" type="ORF">DJ66_0536</name>
</gene>
<dbReference type="PATRIC" id="fig|556287.9.peg.557"/>
<dbReference type="RefSeq" id="WP_052691149.1">
    <property type="nucleotide sequence ID" value="NZ_JMTK01000002.1"/>
</dbReference>
<proteinExistence type="predicted"/>
<accession>A0A0F4VK97</accession>
<dbReference type="Proteomes" id="UP000033731">
    <property type="component" value="Unassembled WGS sequence"/>
</dbReference>